<protein>
    <submittedName>
        <fullName evidence="2">Uncharacterized protein</fullName>
    </submittedName>
</protein>
<feature type="compositionally biased region" description="Pro residues" evidence="1">
    <location>
        <begin position="146"/>
        <end position="157"/>
    </location>
</feature>
<feature type="compositionally biased region" description="Polar residues" evidence="1">
    <location>
        <begin position="46"/>
        <end position="65"/>
    </location>
</feature>
<feature type="compositionally biased region" description="Basic and acidic residues" evidence="1">
    <location>
        <begin position="168"/>
        <end position="181"/>
    </location>
</feature>
<feature type="compositionally biased region" description="Pro residues" evidence="1">
    <location>
        <begin position="301"/>
        <end position="313"/>
    </location>
</feature>
<feature type="non-terminal residue" evidence="2">
    <location>
        <position position="1"/>
    </location>
</feature>
<feature type="compositionally biased region" description="Pro residues" evidence="1">
    <location>
        <begin position="248"/>
        <end position="265"/>
    </location>
</feature>
<gene>
    <name evidence="2" type="ORF">F53441_14494</name>
</gene>
<reference evidence="2" key="1">
    <citation type="submission" date="2020-01" db="EMBL/GenBank/DDBJ databases">
        <title>Identification and distribution of gene clusters putatively required for synthesis of sphingolipid metabolism inhibitors in phylogenetically diverse species of the filamentous fungus Fusarium.</title>
        <authorList>
            <person name="Kim H.-S."/>
            <person name="Busman M."/>
            <person name="Brown D.W."/>
            <person name="Divon H."/>
            <person name="Uhlig S."/>
            <person name="Proctor R.H."/>
        </authorList>
    </citation>
    <scope>NUCLEOTIDE SEQUENCE</scope>
    <source>
        <strain evidence="2">NRRL 53441</strain>
    </source>
</reference>
<feature type="region of interest" description="Disordered" evidence="1">
    <location>
        <begin position="1"/>
        <end position="313"/>
    </location>
</feature>
<dbReference type="AlphaFoldDB" id="A0A8H4JBX4"/>
<feature type="compositionally biased region" description="Basic residues" evidence="1">
    <location>
        <begin position="266"/>
        <end position="291"/>
    </location>
</feature>
<keyword evidence="3" id="KW-1185">Reference proteome</keyword>
<dbReference type="OrthoDB" id="4115400at2759"/>
<feature type="compositionally biased region" description="Acidic residues" evidence="1">
    <location>
        <begin position="1"/>
        <end position="10"/>
    </location>
</feature>
<accession>A0A8H4JBX4</accession>
<dbReference type="EMBL" id="JAADJG010001335">
    <property type="protein sequence ID" value="KAF4417907.1"/>
    <property type="molecule type" value="Genomic_DNA"/>
</dbReference>
<comment type="caution">
    <text evidence="2">The sequence shown here is derived from an EMBL/GenBank/DDBJ whole genome shotgun (WGS) entry which is preliminary data.</text>
</comment>
<sequence length="313" mass="34462">EEEEEEEVGEKEEKPHVRRQLVTLKLPKSYFSEVTPETEIADNGESRPTTASSEESNHTVESSYSFRPKRQKRFRDDPNGAEESAQAPPKKKGKRTSGGTAATEFPSAASTPAPSVEPAQAPVNRKIQKIKVVRSGQESKNGGASQPPPPPPPPASAPPSTQVDDGDDTPKDYKSMTKSEKMSASMKNRWANGNMAGAVEKRKATLAAKKAAQAAAEQRTGVVAPKPKGKATVKRDSTLKMQMQPDQPQVPPPQQPMLHQPPPMHPHQHQPQHHQHPLPHQHQHQHQHPPHPIHLQQQPPMHQPHPQHLPPPP</sequence>
<evidence type="ECO:0000256" key="1">
    <source>
        <dbReference type="SAM" id="MobiDB-lite"/>
    </source>
</evidence>
<evidence type="ECO:0000313" key="2">
    <source>
        <dbReference type="EMBL" id="KAF4417907.1"/>
    </source>
</evidence>
<feature type="non-terminal residue" evidence="2">
    <location>
        <position position="313"/>
    </location>
</feature>
<dbReference type="Proteomes" id="UP000605986">
    <property type="component" value="Unassembled WGS sequence"/>
</dbReference>
<evidence type="ECO:0000313" key="3">
    <source>
        <dbReference type="Proteomes" id="UP000605986"/>
    </source>
</evidence>
<name>A0A8H4JBX4_9HYPO</name>
<organism evidence="2 3">
    <name type="scientific">Fusarium austroafricanum</name>
    <dbReference type="NCBI Taxonomy" id="2364996"/>
    <lineage>
        <taxon>Eukaryota</taxon>
        <taxon>Fungi</taxon>
        <taxon>Dikarya</taxon>
        <taxon>Ascomycota</taxon>
        <taxon>Pezizomycotina</taxon>
        <taxon>Sordariomycetes</taxon>
        <taxon>Hypocreomycetidae</taxon>
        <taxon>Hypocreales</taxon>
        <taxon>Nectriaceae</taxon>
        <taxon>Fusarium</taxon>
        <taxon>Fusarium concolor species complex</taxon>
    </lineage>
</organism>
<feature type="compositionally biased region" description="Low complexity" evidence="1">
    <location>
        <begin position="205"/>
        <end position="220"/>
    </location>
</feature>
<proteinExistence type="predicted"/>